<sequence>MQESPYALGTHKRDTDTSLSEERSGDRDLYTPGCASIRSPNRWACRRHGEAAAAPFVATAMGERRRGEGLGLGCGGDGETEKWGILDETRRGRDEIGQGKWASWAA</sequence>
<gene>
    <name evidence="2" type="ORF">OsI_06578</name>
</gene>
<accession>B8AF02</accession>
<dbReference type="Proteomes" id="UP000007015">
    <property type="component" value="Chromosome 2"/>
</dbReference>
<dbReference type="HOGENOM" id="CLU_2227625_0_0_1"/>
<organism evidence="2 3">
    <name type="scientific">Oryza sativa subsp. indica</name>
    <name type="common">Rice</name>
    <dbReference type="NCBI Taxonomy" id="39946"/>
    <lineage>
        <taxon>Eukaryota</taxon>
        <taxon>Viridiplantae</taxon>
        <taxon>Streptophyta</taxon>
        <taxon>Embryophyta</taxon>
        <taxon>Tracheophyta</taxon>
        <taxon>Spermatophyta</taxon>
        <taxon>Magnoliopsida</taxon>
        <taxon>Liliopsida</taxon>
        <taxon>Poales</taxon>
        <taxon>Poaceae</taxon>
        <taxon>BOP clade</taxon>
        <taxon>Oryzoideae</taxon>
        <taxon>Oryzeae</taxon>
        <taxon>Oryzinae</taxon>
        <taxon>Oryza</taxon>
        <taxon>Oryza sativa</taxon>
    </lineage>
</organism>
<reference evidence="2 3" key="1">
    <citation type="journal article" date="2005" name="PLoS Biol.">
        <title>The genomes of Oryza sativa: a history of duplications.</title>
        <authorList>
            <person name="Yu J."/>
            <person name="Wang J."/>
            <person name="Lin W."/>
            <person name="Li S."/>
            <person name="Li H."/>
            <person name="Zhou J."/>
            <person name="Ni P."/>
            <person name="Dong W."/>
            <person name="Hu S."/>
            <person name="Zeng C."/>
            <person name="Zhang J."/>
            <person name="Zhang Y."/>
            <person name="Li R."/>
            <person name="Xu Z."/>
            <person name="Li S."/>
            <person name="Li X."/>
            <person name="Zheng H."/>
            <person name="Cong L."/>
            <person name="Lin L."/>
            <person name="Yin J."/>
            <person name="Geng J."/>
            <person name="Li G."/>
            <person name="Shi J."/>
            <person name="Liu J."/>
            <person name="Lv H."/>
            <person name="Li J."/>
            <person name="Wang J."/>
            <person name="Deng Y."/>
            <person name="Ran L."/>
            <person name="Shi X."/>
            <person name="Wang X."/>
            <person name="Wu Q."/>
            <person name="Li C."/>
            <person name="Ren X."/>
            <person name="Wang J."/>
            <person name="Wang X."/>
            <person name="Li D."/>
            <person name="Liu D."/>
            <person name="Zhang X."/>
            <person name="Ji Z."/>
            <person name="Zhao W."/>
            <person name="Sun Y."/>
            <person name="Zhang Z."/>
            <person name="Bao J."/>
            <person name="Han Y."/>
            <person name="Dong L."/>
            <person name="Ji J."/>
            <person name="Chen P."/>
            <person name="Wu S."/>
            <person name="Liu J."/>
            <person name="Xiao Y."/>
            <person name="Bu D."/>
            <person name="Tan J."/>
            <person name="Yang L."/>
            <person name="Ye C."/>
            <person name="Zhang J."/>
            <person name="Xu J."/>
            <person name="Zhou Y."/>
            <person name="Yu Y."/>
            <person name="Zhang B."/>
            <person name="Zhuang S."/>
            <person name="Wei H."/>
            <person name="Liu B."/>
            <person name="Lei M."/>
            <person name="Yu H."/>
            <person name="Li Y."/>
            <person name="Xu H."/>
            <person name="Wei S."/>
            <person name="He X."/>
            <person name="Fang L."/>
            <person name="Zhang Z."/>
            <person name="Zhang Y."/>
            <person name="Huang X."/>
            <person name="Su Z."/>
            <person name="Tong W."/>
            <person name="Li J."/>
            <person name="Tong Z."/>
            <person name="Li S."/>
            <person name="Ye J."/>
            <person name="Wang L."/>
            <person name="Fang L."/>
            <person name="Lei T."/>
            <person name="Chen C."/>
            <person name="Chen H."/>
            <person name="Xu Z."/>
            <person name="Li H."/>
            <person name="Huang H."/>
            <person name="Zhang F."/>
            <person name="Xu H."/>
            <person name="Li N."/>
            <person name="Zhao C."/>
            <person name="Li S."/>
            <person name="Dong L."/>
            <person name="Huang Y."/>
            <person name="Li L."/>
            <person name="Xi Y."/>
            <person name="Qi Q."/>
            <person name="Li W."/>
            <person name="Zhang B."/>
            <person name="Hu W."/>
            <person name="Zhang Y."/>
            <person name="Tian X."/>
            <person name="Jiao Y."/>
            <person name="Liang X."/>
            <person name="Jin J."/>
            <person name="Gao L."/>
            <person name="Zheng W."/>
            <person name="Hao B."/>
            <person name="Liu S."/>
            <person name="Wang W."/>
            <person name="Yuan L."/>
            <person name="Cao M."/>
            <person name="McDermott J."/>
            <person name="Samudrala R."/>
            <person name="Wang J."/>
            <person name="Wong G.K."/>
            <person name="Yang H."/>
        </authorList>
    </citation>
    <scope>NUCLEOTIDE SEQUENCE [LARGE SCALE GENOMIC DNA]</scope>
    <source>
        <strain evidence="3">cv. 93-11</strain>
    </source>
</reference>
<dbReference type="Gramene" id="BGIOSGA006778-TA">
    <property type="protein sequence ID" value="BGIOSGA006778-PA"/>
    <property type="gene ID" value="BGIOSGA006778"/>
</dbReference>
<evidence type="ECO:0000256" key="1">
    <source>
        <dbReference type="SAM" id="MobiDB-lite"/>
    </source>
</evidence>
<keyword evidence="3" id="KW-1185">Reference proteome</keyword>
<proteinExistence type="predicted"/>
<dbReference type="EMBL" id="CM000127">
    <property type="protein sequence ID" value="EEC72842.1"/>
    <property type="molecule type" value="Genomic_DNA"/>
</dbReference>
<protein>
    <submittedName>
        <fullName evidence="2">Uncharacterized protein</fullName>
    </submittedName>
</protein>
<feature type="compositionally biased region" description="Basic and acidic residues" evidence="1">
    <location>
        <begin position="11"/>
        <end position="29"/>
    </location>
</feature>
<feature type="region of interest" description="Disordered" evidence="1">
    <location>
        <begin position="1"/>
        <end position="33"/>
    </location>
</feature>
<evidence type="ECO:0000313" key="3">
    <source>
        <dbReference type="Proteomes" id="UP000007015"/>
    </source>
</evidence>
<name>B8AF02_ORYSI</name>
<dbReference type="AlphaFoldDB" id="B8AF02"/>
<evidence type="ECO:0000313" key="2">
    <source>
        <dbReference type="EMBL" id="EEC72842.1"/>
    </source>
</evidence>